<name>A0A1R2AQT1_9CILI</name>
<reference evidence="2 3" key="1">
    <citation type="submission" date="2016-11" db="EMBL/GenBank/DDBJ databases">
        <title>The macronuclear genome of Stentor coeruleus: a giant cell with tiny introns.</title>
        <authorList>
            <person name="Slabodnick M."/>
            <person name="Ruby J.G."/>
            <person name="Reiff S.B."/>
            <person name="Swart E.C."/>
            <person name="Gosai S."/>
            <person name="Prabakaran S."/>
            <person name="Witkowska E."/>
            <person name="Larue G.E."/>
            <person name="Fisher S."/>
            <person name="Freeman R.M."/>
            <person name="Gunawardena J."/>
            <person name="Chu W."/>
            <person name="Stover N.A."/>
            <person name="Gregory B.D."/>
            <person name="Nowacki M."/>
            <person name="Derisi J."/>
            <person name="Roy S.W."/>
            <person name="Marshall W.F."/>
            <person name="Sood P."/>
        </authorList>
    </citation>
    <scope>NUCLEOTIDE SEQUENCE [LARGE SCALE GENOMIC DNA]</scope>
    <source>
        <strain evidence="2">WM001</strain>
    </source>
</reference>
<evidence type="ECO:0000256" key="1">
    <source>
        <dbReference type="SAM" id="Coils"/>
    </source>
</evidence>
<dbReference type="EMBL" id="MPUH01001608">
    <property type="protein sequence ID" value="OMJ66898.1"/>
    <property type="molecule type" value="Genomic_DNA"/>
</dbReference>
<protein>
    <submittedName>
        <fullName evidence="2">Uncharacterized protein</fullName>
    </submittedName>
</protein>
<evidence type="ECO:0000313" key="2">
    <source>
        <dbReference type="EMBL" id="OMJ66898.1"/>
    </source>
</evidence>
<keyword evidence="1" id="KW-0175">Coiled coil</keyword>
<feature type="coiled-coil region" evidence="1">
    <location>
        <begin position="189"/>
        <end position="250"/>
    </location>
</feature>
<feature type="coiled-coil region" evidence="1">
    <location>
        <begin position="312"/>
        <end position="339"/>
    </location>
</feature>
<accession>A0A1R2AQT1</accession>
<gene>
    <name evidence="2" type="ORF">SteCoe_36105</name>
</gene>
<dbReference type="AlphaFoldDB" id="A0A1R2AQT1"/>
<keyword evidence="3" id="KW-1185">Reference proteome</keyword>
<proteinExistence type="predicted"/>
<sequence length="504" mass="58614">MTDSCKAEGCECSPKYACVCDPKLNYCEIHLSEHLAIGESHKPILNLTESKKIEQKTQQEMTHLLNASTKALIAGKQMFQEICNKLCKITDDLTERQQNLIELGAQSKFDINAEENIKKLSQVGLKFRSTEDFQKLVEKHFSESDDNMDLSLFSAKFEEIIEKLAVNNGFLQLVADKNARERQELDMKIQNVAQENSDKQAMLEKKLEEMSIFIKEFAKNDQVINLKDRATKLEDEVEELKKRSNEHASSIKLYKTGINNQEKKIETQCKTLTDFCKKSLKEMSDNQAILESNLNGQKTKCEDNDKIFTENAKNLQAKVDEINNILNQNIENMKKIQNDFDLKINSNTGKIMQQDSDLSKKIEELKKEFKEFYENKYSKNVGDLEKRINESHTGATVQFNSLNINYGDLAKDVVKLNNNMKLMEPIIKKLEEEERKRREEERKIMEARQKISIKHAVDFNASTLDKKRERVRTFNLQAFFCYDNQYLNNIFITYDEKYVFVCIL</sequence>
<evidence type="ECO:0000313" key="3">
    <source>
        <dbReference type="Proteomes" id="UP000187209"/>
    </source>
</evidence>
<feature type="coiled-coil region" evidence="1">
    <location>
        <begin position="423"/>
        <end position="450"/>
    </location>
</feature>
<organism evidence="2 3">
    <name type="scientific">Stentor coeruleus</name>
    <dbReference type="NCBI Taxonomy" id="5963"/>
    <lineage>
        <taxon>Eukaryota</taxon>
        <taxon>Sar</taxon>
        <taxon>Alveolata</taxon>
        <taxon>Ciliophora</taxon>
        <taxon>Postciliodesmatophora</taxon>
        <taxon>Heterotrichea</taxon>
        <taxon>Heterotrichida</taxon>
        <taxon>Stentoridae</taxon>
        <taxon>Stentor</taxon>
    </lineage>
</organism>
<dbReference type="Proteomes" id="UP000187209">
    <property type="component" value="Unassembled WGS sequence"/>
</dbReference>
<comment type="caution">
    <text evidence="2">The sequence shown here is derived from an EMBL/GenBank/DDBJ whole genome shotgun (WGS) entry which is preliminary data.</text>
</comment>